<feature type="domain" description="Glycosyl hydrolase family 32 C-terminal" evidence="6">
    <location>
        <begin position="347"/>
        <end position="530"/>
    </location>
</feature>
<comment type="similarity">
    <text evidence="1 4">Belongs to the glycosyl hydrolase 32 family.</text>
</comment>
<organism evidence="7 8">
    <name type="scientific">Hibiscus sabdariffa</name>
    <name type="common">roselle</name>
    <dbReference type="NCBI Taxonomy" id="183260"/>
    <lineage>
        <taxon>Eukaryota</taxon>
        <taxon>Viridiplantae</taxon>
        <taxon>Streptophyta</taxon>
        <taxon>Embryophyta</taxon>
        <taxon>Tracheophyta</taxon>
        <taxon>Spermatophyta</taxon>
        <taxon>Magnoliopsida</taxon>
        <taxon>eudicotyledons</taxon>
        <taxon>Gunneridae</taxon>
        <taxon>Pentapetalae</taxon>
        <taxon>rosids</taxon>
        <taxon>malvids</taxon>
        <taxon>Malvales</taxon>
        <taxon>Malvaceae</taxon>
        <taxon>Malvoideae</taxon>
        <taxon>Hibiscus</taxon>
    </lineage>
</organism>
<dbReference type="Pfam" id="PF00251">
    <property type="entry name" value="Glyco_hydro_32N"/>
    <property type="match status" value="1"/>
</dbReference>
<proteinExistence type="inferred from homology"/>
<sequence length="551" mass="62621">MLMGVQASHMVFPEFQSLAATTVRQLHRTAYHFQPPMHWINGPMYYKGFYHLFYQYNPFGSVWGNIVWAHSVSKDLVNWEALDTAIEPSEPFDIKGTWSGSATIFPGDKVVMYYTGIDSKEQQLQDYAIPKDPLDPYLHEWIKPKEGNPMVVPDHEINGSSFRDPTTAWQANGYWHILVGSRKNDIGVAYLFKSKDQKTWVKAPHPLHQVSGTGNWECPDFYPVSAKTGLDTCVQGKDVKHVLKVSLDATRYDYYTIETYFPDQDKYVPDQGLADGWDGLRFDYGNFYASKSFFDPVKHRRILWGWSNESDTKLDDVKKGWAGIQLIPRTVLLDPSGKQLVQWPVEEIETLRGSKIDHMGNLKLETGKPVKLFHGITAAQADVVVGFSIPNLDKAEPFDPSWKDPQDLCFKKKSVKGVVGPFGLMVLASEKLEEYTPVYFRIFKAKDNKPVVLMCSDEEPSTLKTDVYRPMYGAFVDADFSDKKLSLRSLIDHSVVENFAEGGKTVLSNRVYPTIAVLDMAHVFAFNNGTEPITLEHACGWNMKRPQKMNN</sequence>
<evidence type="ECO:0000259" key="5">
    <source>
        <dbReference type="Pfam" id="PF00251"/>
    </source>
</evidence>
<dbReference type="Pfam" id="PF08244">
    <property type="entry name" value="Glyco_hydro_32C"/>
    <property type="match status" value="1"/>
</dbReference>
<dbReference type="SUPFAM" id="SSF49899">
    <property type="entry name" value="Concanavalin A-like lectins/glucanases"/>
    <property type="match status" value="1"/>
</dbReference>
<comment type="caution">
    <text evidence="7">The sequence shown here is derived from an EMBL/GenBank/DDBJ whole genome shotgun (WGS) entry which is preliminary data.</text>
</comment>
<dbReference type="InterPro" id="IPR013148">
    <property type="entry name" value="Glyco_hydro_32_N"/>
</dbReference>
<dbReference type="EMBL" id="JBBPBN010000251">
    <property type="protein sequence ID" value="KAK8492366.1"/>
    <property type="molecule type" value="Genomic_DNA"/>
</dbReference>
<keyword evidence="8" id="KW-1185">Reference proteome</keyword>
<evidence type="ECO:0000259" key="6">
    <source>
        <dbReference type="Pfam" id="PF08244"/>
    </source>
</evidence>
<keyword evidence="3 4" id="KW-0326">Glycosidase</keyword>
<reference evidence="7 8" key="1">
    <citation type="journal article" date="2024" name="G3 (Bethesda)">
        <title>Genome assembly of Hibiscus sabdariffa L. provides insights into metabolisms of medicinal natural products.</title>
        <authorList>
            <person name="Kim T."/>
        </authorList>
    </citation>
    <scope>NUCLEOTIDE SEQUENCE [LARGE SCALE GENOMIC DNA]</scope>
    <source>
        <strain evidence="7">TK-2024</strain>
        <tissue evidence="7">Old leaves</tissue>
    </source>
</reference>
<protein>
    <submittedName>
        <fullName evidence="7">Uncharacterized protein</fullName>
    </submittedName>
</protein>
<dbReference type="InterPro" id="IPR050551">
    <property type="entry name" value="Fructan_Metab_Enzymes"/>
</dbReference>
<keyword evidence="2 4" id="KW-0378">Hydrolase</keyword>
<evidence type="ECO:0000256" key="3">
    <source>
        <dbReference type="ARBA" id="ARBA00023295"/>
    </source>
</evidence>
<evidence type="ECO:0000256" key="2">
    <source>
        <dbReference type="ARBA" id="ARBA00022801"/>
    </source>
</evidence>
<dbReference type="InterPro" id="IPR001362">
    <property type="entry name" value="Glyco_hydro_32"/>
</dbReference>
<dbReference type="InterPro" id="IPR013320">
    <property type="entry name" value="ConA-like_dom_sf"/>
</dbReference>
<dbReference type="PANTHER" id="PTHR31953">
    <property type="entry name" value="BETA-FRUCTOFURANOSIDASE, INSOLUBLE ISOENZYME CWINV1-RELATED"/>
    <property type="match status" value="1"/>
</dbReference>
<dbReference type="SMART" id="SM00640">
    <property type="entry name" value="Glyco_32"/>
    <property type="match status" value="1"/>
</dbReference>
<feature type="domain" description="Glycosyl hydrolase family 32 N-terminal" evidence="5">
    <location>
        <begin position="32"/>
        <end position="344"/>
    </location>
</feature>
<accession>A0ABR2AGN2</accession>
<dbReference type="Gene3D" id="2.60.120.560">
    <property type="entry name" value="Exo-inulinase, domain 1"/>
    <property type="match status" value="1"/>
</dbReference>
<dbReference type="Proteomes" id="UP001396334">
    <property type="component" value="Unassembled WGS sequence"/>
</dbReference>
<evidence type="ECO:0000256" key="4">
    <source>
        <dbReference type="RuleBase" id="RU362110"/>
    </source>
</evidence>
<dbReference type="InterPro" id="IPR013189">
    <property type="entry name" value="Glyco_hydro_32_C"/>
</dbReference>
<evidence type="ECO:0000313" key="8">
    <source>
        <dbReference type="Proteomes" id="UP001396334"/>
    </source>
</evidence>
<dbReference type="InterPro" id="IPR023296">
    <property type="entry name" value="Glyco_hydro_beta-prop_sf"/>
</dbReference>
<name>A0ABR2AGN2_9ROSI</name>
<gene>
    <name evidence="7" type="ORF">V6N11_066176</name>
</gene>
<evidence type="ECO:0000313" key="7">
    <source>
        <dbReference type="EMBL" id="KAK8492366.1"/>
    </source>
</evidence>
<evidence type="ECO:0000256" key="1">
    <source>
        <dbReference type="ARBA" id="ARBA00009902"/>
    </source>
</evidence>
<dbReference type="CDD" id="cd18624">
    <property type="entry name" value="GH32_Fruct1-like"/>
    <property type="match status" value="1"/>
</dbReference>
<dbReference type="SUPFAM" id="SSF75005">
    <property type="entry name" value="Arabinanase/levansucrase/invertase"/>
    <property type="match status" value="1"/>
</dbReference>
<dbReference type="Gene3D" id="2.115.10.20">
    <property type="entry name" value="Glycosyl hydrolase domain, family 43"/>
    <property type="match status" value="1"/>
</dbReference>